<name>S0FXR5_9BACT</name>
<sequence length="375" mass="42005">MANGSKLKLGIIGGGVNSAIGVTHKIALKMDDRFDLVSGCFSRDENINSQTAQNWCVGKLYSDYKDLLKKETGLLDAVVVLTPTNMHAGVISDALKANMPVICEKTVTDTLDDALVLKELLEKTKGFLSVTYNYTGYPMVREIRDMVNKGKLGKIIHINAQMPQEGFIRRTSDGGIPIPQKWRLQDRDISTISLDLGTHLSSMIEFLVKEKPLEVVSMKNSFGHHDVVDNIICMVKYSGNIDCQMWYSKSVLGHKNGLKIEVYGEKASVAWHQMNPEVLIFNDNMGRTIHLDRSSKGIEIANQKRYERFKSGHPAGFIEAFANYYDDVYDALAAFKKGEAFQRDYVLTIDSSIRGLSLMQAIEKSVETKGWEKVH</sequence>
<dbReference type="InterPro" id="IPR036291">
    <property type="entry name" value="NAD(P)-bd_dom_sf"/>
</dbReference>
<dbReference type="Gene3D" id="3.30.360.10">
    <property type="entry name" value="Dihydrodipicolinate Reductase, domain 2"/>
    <property type="match status" value="1"/>
</dbReference>
<gene>
    <name evidence="3" type="ORF">Dpo_4c00720</name>
</gene>
<evidence type="ECO:0000313" key="4">
    <source>
        <dbReference type="Proteomes" id="UP000014216"/>
    </source>
</evidence>
<dbReference type="RefSeq" id="WP_006965763.1">
    <property type="nucleotide sequence ID" value="NZ_APJX01000004.1"/>
</dbReference>
<accession>S0FXR5</accession>
<dbReference type="PANTHER" id="PTHR43708">
    <property type="entry name" value="CONSERVED EXPRESSED OXIDOREDUCTASE (EUROFUNG)"/>
    <property type="match status" value="1"/>
</dbReference>
<dbReference type="Gene3D" id="3.40.50.720">
    <property type="entry name" value="NAD(P)-binding Rossmann-like Domain"/>
    <property type="match status" value="1"/>
</dbReference>
<dbReference type="GO" id="GO:0000166">
    <property type="term" value="F:nucleotide binding"/>
    <property type="evidence" value="ECO:0007669"/>
    <property type="project" value="InterPro"/>
</dbReference>
<dbReference type="SUPFAM" id="SSF51735">
    <property type="entry name" value="NAD(P)-binding Rossmann-fold domains"/>
    <property type="match status" value="1"/>
</dbReference>
<proteinExistence type="predicted"/>
<evidence type="ECO:0000313" key="3">
    <source>
        <dbReference type="EMBL" id="EMS79525.1"/>
    </source>
</evidence>
<dbReference type="Proteomes" id="UP000014216">
    <property type="component" value="Unassembled WGS sequence"/>
</dbReference>
<dbReference type="PANTHER" id="PTHR43708:SF3">
    <property type="entry name" value="OXIDOREDUCTASE"/>
    <property type="match status" value="1"/>
</dbReference>
<evidence type="ECO:0000259" key="2">
    <source>
        <dbReference type="Pfam" id="PF22725"/>
    </source>
</evidence>
<dbReference type="EMBL" id="APJX01000004">
    <property type="protein sequence ID" value="EMS79525.1"/>
    <property type="molecule type" value="Genomic_DNA"/>
</dbReference>
<evidence type="ECO:0000259" key="1">
    <source>
        <dbReference type="Pfam" id="PF01408"/>
    </source>
</evidence>
<dbReference type="Pfam" id="PF22725">
    <property type="entry name" value="GFO_IDH_MocA_C3"/>
    <property type="match status" value="1"/>
</dbReference>
<dbReference type="OrthoDB" id="9782091at2"/>
<protein>
    <submittedName>
        <fullName evidence="3">Oxidoreductase domain-containing protein</fullName>
    </submittedName>
</protein>
<dbReference type="AlphaFoldDB" id="S0FXR5"/>
<dbReference type="InterPro" id="IPR051317">
    <property type="entry name" value="Gfo/Idh/MocA_oxidoreduct"/>
</dbReference>
<reference evidence="3 4" key="1">
    <citation type="journal article" date="2013" name="Genome Announc.">
        <title>Draft Genome Sequence of Desulfotignum phosphitoxidans DSM 13687 Strain FiPS-3.</title>
        <authorList>
            <person name="Poehlein A."/>
            <person name="Daniel R."/>
            <person name="Simeonova D.D."/>
        </authorList>
    </citation>
    <scope>NUCLEOTIDE SEQUENCE [LARGE SCALE GENOMIC DNA]</scope>
    <source>
        <strain evidence="3 4">DSM 13687</strain>
    </source>
</reference>
<dbReference type="SUPFAM" id="SSF55347">
    <property type="entry name" value="Glyceraldehyde-3-phosphate dehydrogenase-like, C-terminal domain"/>
    <property type="match status" value="1"/>
</dbReference>
<comment type="caution">
    <text evidence="3">The sequence shown here is derived from an EMBL/GenBank/DDBJ whole genome shotgun (WGS) entry which is preliminary data.</text>
</comment>
<dbReference type="InterPro" id="IPR000683">
    <property type="entry name" value="Gfo/Idh/MocA-like_OxRdtase_N"/>
</dbReference>
<feature type="domain" description="GFO/IDH/MocA-like oxidoreductase" evidence="2">
    <location>
        <begin position="140"/>
        <end position="269"/>
    </location>
</feature>
<organism evidence="3 4">
    <name type="scientific">Desulfotignum phosphitoxidans DSM 13687</name>
    <dbReference type="NCBI Taxonomy" id="1286635"/>
    <lineage>
        <taxon>Bacteria</taxon>
        <taxon>Pseudomonadati</taxon>
        <taxon>Thermodesulfobacteriota</taxon>
        <taxon>Desulfobacteria</taxon>
        <taxon>Desulfobacterales</taxon>
        <taxon>Desulfobacteraceae</taxon>
        <taxon>Desulfotignum</taxon>
    </lineage>
</organism>
<dbReference type="InterPro" id="IPR055170">
    <property type="entry name" value="GFO_IDH_MocA-like_dom"/>
</dbReference>
<feature type="domain" description="Gfo/Idh/MocA-like oxidoreductase N-terminal" evidence="1">
    <location>
        <begin position="8"/>
        <end position="132"/>
    </location>
</feature>
<keyword evidence="4" id="KW-1185">Reference proteome</keyword>
<dbReference type="Pfam" id="PF01408">
    <property type="entry name" value="GFO_IDH_MocA"/>
    <property type="match status" value="1"/>
</dbReference>